<evidence type="ECO:0000256" key="1">
    <source>
        <dbReference type="ARBA" id="ARBA00022801"/>
    </source>
</evidence>
<comment type="caution">
    <text evidence="2">The sequence shown here is derived from an EMBL/GenBank/DDBJ whole genome shotgun (WGS) entry which is preliminary data.</text>
</comment>
<dbReference type="InterPro" id="IPR044651">
    <property type="entry name" value="OTSB-like"/>
</dbReference>
<gene>
    <name evidence="2" type="ORF">CARN3_0356</name>
</gene>
<proteinExistence type="predicted"/>
<protein>
    <submittedName>
        <fullName evidence="2">Putative Trehalose 6-phosphate phosphatase</fullName>
        <ecNumber evidence="2">3.1.3.12</ecNumber>
    </submittedName>
</protein>
<accession>E6PWX6</accession>
<sequence length="261" mass="28483">MKYEEQNALDVFFALLGAARSSRLLLDYDGTLAPFVVDRMAAFPYAGVVERLAAIEGSSRSGVVLISGRPVSEVQMLARPLEGLEIWGAHGIEHLSRTGKMERAALAAEDSAALALARERLEDVGMIAQMEEKPGGVAAHWRGYEPDAVVGMNALVENLWKPLLAGTSLRLLAFDGGVELRVTRPDKGDAVRAIRKTLEPTALAAYLGDDATDEDAFRAMAGWGLSVLVREEKRESGAEVWIRPPEQLLEFLDRWVEAVRA</sequence>
<dbReference type="InterPro" id="IPR036412">
    <property type="entry name" value="HAD-like_sf"/>
</dbReference>
<organism evidence="2">
    <name type="scientific">mine drainage metagenome</name>
    <dbReference type="NCBI Taxonomy" id="410659"/>
    <lineage>
        <taxon>unclassified sequences</taxon>
        <taxon>metagenomes</taxon>
        <taxon>ecological metagenomes</taxon>
    </lineage>
</organism>
<dbReference type="Gene3D" id="3.40.50.1000">
    <property type="entry name" value="HAD superfamily/HAD-like"/>
    <property type="match status" value="1"/>
</dbReference>
<dbReference type="NCBIfam" id="TIGR00685">
    <property type="entry name" value="T6PP"/>
    <property type="match status" value="1"/>
</dbReference>
<dbReference type="EC" id="3.1.3.12" evidence="2"/>
<dbReference type="EMBL" id="CABN01000015">
    <property type="protein sequence ID" value="CBH99435.1"/>
    <property type="molecule type" value="Genomic_DNA"/>
</dbReference>
<dbReference type="SUPFAM" id="SSF56784">
    <property type="entry name" value="HAD-like"/>
    <property type="match status" value="1"/>
</dbReference>
<reference evidence="2" key="1">
    <citation type="submission" date="2009-10" db="EMBL/GenBank/DDBJ databases">
        <title>Diversity of trophic interactions inside an arsenic-rich microbial ecosystem.</title>
        <authorList>
            <person name="Bertin P.N."/>
            <person name="Heinrich-Salmeron A."/>
            <person name="Pelletier E."/>
            <person name="Goulhen-Chollet F."/>
            <person name="Arsene-Ploetze F."/>
            <person name="Gallien S."/>
            <person name="Calteau A."/>
            <person name="Vallenet D."/>
            <person name="Casiot C."/>
            <person name="Chane-Woon-Ming B."/>
            <person name="Giloteaux L."/>
            <person name="Barakat M."/>
            <person name="Bonnefoy V."/>
            <person name="Bruneel O."/>
            <person name="Chandler M."/>
            <person name="Cleiss J."/>
            <person name="Duran R."/>
            <person name="Elbaz-Poulichet F."/>
            <person name="Fonknechten N."/>
            <person name="Lauga B."/>
            <person name="Mornico D."/>
            <person name="Ortet P."/>
            <person name="Schaeffer C."/>
            <person name="Siguier P."/>
            <person name="Alexander Thil Smith A."/>
            <person name="Van Dorsselaer A."/>
            <person name="Weissenbach J."/>
            <person name="Medigue C."/>
            <person name="Le Paslier D."/>
        </authorList>
    </citation>
    <scope>NUCLEOTIDE SEQUENCE</scope>
</reference>
<evidence type="ECO:0000313" key="2">
    <source>
        <dbReference type="EMBL" id="CBH99435.1"/>
    </source>
</evidence>
<dbReference type="PANTHER" id="PTHR43768:SF3">
    <property type="entry name" value="TREHALOSE 6-PHOSPHATE PHOSPHATASE"/>
    <property type="match status" value="1"/>
</dbReference>
<keyword evidence="1 2" id="KW-0378">Hydrolase</keyword>
<dbReference type="AlphaFoldDB" id="E6PWX6"/>
<dbReference type="InterPro" id="IPR003337">
    <property type="entry name" value="Trehalose_PPase"/>
</dbReference>
<dbReference type="Gene3D" id="3.30.70.1020">
    <property type="entry name" value="Trehalose-6-phosphate phosphatase related protein, domain 2"/>
    <property type="match status" value="1"/>
</dbReference>
<dbReference type="Pfam" id="PF02358">
    <property type="entry name" value="Trehalose_PPase"/>
    <property type="match status" value="1"/>
</dbReference>
<dbReference type="PANTHER" id="PTHR43768">
    <property type="entry name" value="TREHALOSE 6-PHOSPHATE PHOSPHATASE"/>
    <property type="match status" value="1"/>
</dbReference>
<dbReference type="GO" id="GO:0004805">
    <property type="term" value="F:trehalose-phosphatase activity"/>
    <property type="evidence" value="ECO:0007669"/>
    <property type="project" value="UniProtKB-EC"/>
</dbReference>
<dbReference type="GO" id="GO:0005992">
    <property type="term" value="P:trehalose biosynthetic process"/>
    <property type="evidence" value="ECO:0007669"/>
    <property type="project" value="InterPro"/>
</dbReference>
<dbReference type="InterPro" id="IPR023214">
    <property type="entry name" value="HAD_sf"/>
</dbReference>
<name>E6PWX6_9ZZZZ</name>